<dbReference type="SUPFAM" id="SSF69349">
    <property type="entry name" value="Phage fibre proteins"/>
    <property type="match status" value="1"/>
</dbReference>
<dbReference type="EMBL" id="JBHSKX010000002">
    <property type="protein sequence ID" value="MFC5368184.1"/>
    <property type="molecule type" value="Genomic_DNA"/>
</dbReference>
<evidence type="ECO:0000256" key="1">
    <source>
        <dbReference type="SAM" id="MobiDB-lite"/>
    </source>
</evidence>
<evidence type="ECO:0000259" key="2">
    <source>
        <dbReference type="Pfam" id="PF04717"/>
    </source>
</evidence>
<organism evidence="3 4">
    <name type="scientific">Salinirubrum litoreum</name>
    <dbReference type="NCBI Taxonomy" id="1126234"/>
    <lineage>
        <taxon>Archaea</taxon>
        <taxon>Methanobacteriati</taxon>
        <taxon>Methanobacteriota</taxon>
        <taxon>Stenosarchaea group</taxon>
        <taxon>Halobacteria</taxon>
        <taxon>Halobacteriales</taxon>
        <taxon>Haloferacaceae</taxon>
        <taxon>Salinirubrum</taxon>
    </lineage>
</organism>
<feature type="region of interest" description="Disordered" evidence="1">
    <location>
        <begin position="1"/>
        <end position="128"/>
    </location>
</feature>
<feature type="compositionally biased region" description="Basic and acidic residues" evidence="1">
    <location>
        <begin position="1"/>
        <end position="15"/>
    </location>
</feature>
<evidence type="ECO:0000313" key="3">
    <source>
        <dbReference type="EMBL" id="MFC5368184.1"/>
    </source>
</evidence>
<comment type="caution">
    <text evidence="3">The sequence shown here is derived from an EMBL/GenBank/DDBJ whole genome shotgun (WGS) entry which is preliminary data.</text>
</comment>
<dbReference type="Gene3D" id="2.40.50.230">
    <property type="entry name" value="Gp5 N-terminal domain"/>
    <property type="match status" value="1"/>
</dbReference>
<sequence>MCYETEERHRDETVRDATASTGDRTATAEADDRTATAPTGDRTATVRTADCPATARTADDTATTAFPPGDDGASATADAMESPPANRSALDSGGPAVSERERQYVGRGATATGVTPAVVTDNEDPEGMGRVKLRIPRREGDDESDWARIAVPMAGGDRGTYFLPEVGDEVLVAFDASDPGEPYVVGALWNGEDAPPAANEGSNDVRLIKSRSGHEIELDDASDGGLRIETAGGHTVVLDDGGGTVTVEDGNGTNSVTFESGGLTLSSSTAVSVEAPQIDITSDGNLTVEAGGVLTLNGTLVTIN</sequence>
<name>A0ABD5RDV4_9EURY</name>
<dbReference type="SUPFAM" id="SSF69255">
    <property type="entry name" value="gp5 N-terminal domain-like"/>
    <property type="match status" value="1"/>
</dbReference>
<dbReference type="RefSeq" id="WP_227230426.1">
    <property type="nucleotide sequence ID" value="NZ_JAJCVJ010000002.1"/>
</dbReference>
<dbReference type="Proteomes" id="UP001596201">
    <property type="component" value="Unassembled WGS sequence"/>
</dbReference>
<dbReference type="InterPro" id="IPR037026">
    <property type="entry name" value="Vgr_OB-fold_dom_sf"/>
</dbReference>
<reference evidence="3 4" key="1">
    <citation type="journal article" date="2019" name="Int. J. Syst. Evol. Microbiol.">
        <title>The Global Catalogue of Microorganisms (GCM) 10K type strain sequencing project: providing services to taxonomists for standard genome sequencing and annotation.</title>
        <authorList>
            <consortium name="The Broad Institute Genomics Platform"/>
            <consortium name="The Broad Institute Genome Sequencing Center for Infectious Disease"/>
            <person name="Wu L."/>
            <person name="Ma J."/>
        </authorList>
    </citation>
    <scope>NUCLEOTIDE SEQUENCE [LARGE SCALE GENOMIC DNA]</scope>
    <source>
        <strain evidence="3 4">CGMCC 1.12237</strain>
    </source>
</reference>
<gene>
    <name evidence="3" type="ORF">ACFPJ5_14705</name>
</gene>
<feature type="domain" description="Gp5/Type VI secretion system Vgr protein OB-fold" evidence="2">
    <location>
        <begin position="116"/>
        <end position="189"/>
    </location>
</feature>
<feature type="compositionally biased region" description="Low complexity" evidence="1">
    <location>
        <begin position="48"/>
        <end position="71"/>
    </location>
</feature>
<accession>A0ABD5RDV4</accession>
<evidence type="ECO:0000313" key="4">
    <source>
        <dbReference type="Proteomes" id="UP001596201"/>
    </source>
</evidence>
<dbReference type="Pfam" id="PF04717">
    <property type="entry name" value="Phage_base_V"/>
    <property type="match status" value="1"/>
</dbReference>
<keyword evidence="4" id="KW-1185">Reference proteome</keyword>
<dbReference type="AlphaFoldDB" id="A0ABD5RDV4"/>
<proteinExistence type="predicted"/>
<protein>
    <submittedName>
        <fullName evidence="3">Phage baseplate assembly protein V</fullName>
    </submittedName>
</protein>
<dbReference type="InterPro" id="IPR006531">
    <property type="entry name" value="Gp5/Vgr_OB"/>
</dbReference>
<feature type="compositionally biased region" description="Low complexity" evidence="1">
    <location>
        <begin position="105"/>
        <end position="120"/>
    </location>
</feature>